<dbReference type="InterPro" id="IPR037523">
    <property type="entry name" value="VOC_core"/>
</dbReference>
<dbReference type="PROSITE" id="PS51819">
    <property type="entry name" value="VOC"/>
    <property type="match status" value="1"/>
</dbReference>
<sequence>MQILSLVTLLVDDYDRAIAHYCGALGFALREDTDLGGGKRWVRVAPPGDGTTDLLLAVATTDAQRARIGDQTGGRVGFFLQTDDFWRDHARMSAAGVEFLESPREESYATVAVFRDAYGNRWDLLQPKG</sequence>
<dbReference type="PANTHER" id="PTHR36437">
    <property type="entry name" value="GLYOXALASE/BLEOMYCIN RESISTANCE PROTEIN/DIOXYGENASE"/>
    <property type="match status" value="1"/>
</dbReference>
<dbReference type="InterPro" id="IPR004360">
    <property type="entry name" value="Glyas_Fos-R_dOase_dom"/>
</dbReference>
<dbReference type="InterPro" id="IPR029068">
    <property type="entry name" value="Glyas_Bleomycin-R_OHBP_Dase"/>
</dbReference>
<evidence type="ECO:0000313" key="2">
    <source>
        <dbReference type="EMBL" id="QNN77938.1"/>
    </source>
</evidence>
<reference evidence="2 3" key="1">
    <citation type="submission" date="2020-08" db="EMBL/GenBank/DDBJ databases">
        <title>Streptomycin Non-resistant strain, P. mexicana.</title>
        <authorList>
            <person name="Ganesh-Kumar S."/>
            <person name="Zhe T."/>
            <person name="Yu Z."/>
            <person name="Min Y."/>
        </authorList>
    </citation>
    <scope>NUCLEOTIDE SEQUENCE [LARGE SCALE GENOMIC DNA]</scope>
    <source>
        <strain evidence="2 3">GTZY2</strain>
    </source>
</reference>
<proteinExistence type="predicted"/>
<dbReference type="PANTHER" id="PTHR36437:SF2">
    <property type="entry name" value="GLYOXALASE_BLEOMYCIN RESISTANCE PROTEIN_DIOXYGENASE"/>
    <property type="match status" value="1"/>
</dbReference>
<feature type="domain" description="VOC" evidence="1">
    <location>
        <begin position="2"/>
        <end position="127"/>
    </location>
</feature>
<gene>
    <name evidence="2" type="ORF">IAE60_00375</name>
</gene>
<evidence type="ECO:0000313" key="3">
    <source>
        <dbReference type="Proteomes" id="UP000515838"/>
    </source>
</evidence>
<dbReference type="RefSeq" id="WP_162108731.1">
    <property type="nucleotide sequence ID" value="NZ_CP060731.1"/>
</dbReference>
<organism evidence="2 3">
    <name type="scientific">Pseudoxanthomonas mexicana</name>
    <dbReference type="NCBI Taxonomy" id="128785"/>
    <lineage>
        <taxon>Bacteria</taxon>
        <taxon>Pseudomonadati</taxon>
        <taxon>Pseudomonadota</taxon>
        <taxon>Gammaproteobacteria</taxon>
        <taxon>Lysobacterales</taxon>
        <taxon>Lysobacteraceae</taxon>
        <taxon>Pseudoxanthomonas</taxon>
    </lineage>
</organism>
<dbReference type="Pfam" id="PF00903">
    <property type="entry name" value="Glyoxalase"/>
    <property type="match status" value="1"/>
</dbReference>
<dbReference type="SUPFAM" id="SSF54593">
    <property type="entry name" value="Glyoxalase/Bleomycin resistance protein/Dihydroxybiphenyl dioxygenase"/>
    <property type="match status" value="1"/>
</dbReference>
<dbReference type="AlphaFoldDB" id="A0A7G9TCW3"/>
<protein>
    <submittedName>
        <fullName evidence="2">VOC family protein</fullName>
    </submittedName>
</protein>
<dbReference type="GeneID" id="81469397"/>
<accession>A0A7G9TCW3</accession>
<dbReference type="Gene3D" id="3.10.180.10">
    <property type="entry name" value="2,3-Dihydroxybiphenyl 1,2-Dioxygenase, domain 1"/>
    <property type="match status" value="1"/>
</dbReference>
<name>A0A7G9TCW3_PSEMX</name>
<dbReference type="OrthoDB" id="9794917at2"/>
<evidence type="ECO:0000259" key="1">
    <source>
        <dbReference type="PROSITE" id="PS51819"/>
    </source>
</evidence>
<dbReference type="EMBL" id="CP060731">
    <property type="protein sequence ID" value="QNN77938.1"/>
    <property type="molecule type" value="Genomic_DNA"/>
</dbReference>
<dbReference type="Proteomes" id="UP000515838">
    <property type="component" value="Chromosome"/>
</dbReference>
<dbReference type="CDD" id="cd07263">
    <property type="entry name" value="VOC_like"/>
    <property type="match status" value="1"/>
</dbReference>